<evidence type="ECO:0000259" key="2">
    <source>
        <dbReference type="Pfam" id="PF17116"/>
    </source>
</evidence>
<gene>
    <name evidence="3" type="ORF">QO192_08185</name>
</gene>
<proteinExistence type="predicted"/>
<keyword evidence="4" id="KW-1185">Reference proteome</keyword>
<dbReference type="RefSeq" id="WP_371569622.1">
    <property type="nucleotide sequence ID" value="NZ_JASMRN010000005.1"/>
</dbReference>
<organism evidence="3 4">
    <name type="scientific">Flavobacterium frigidarium</name>
    <dbReference type="NCBI Taxonomy" id="99286"/>
    <lineage>
        <taxon>Bacteria</taxon>
        <taxon>Pseudomonadati</taxon>
        <taxon>Bacteroidota</taxon>
        <taxon>Flavobacteriia</taxon>
        <taxon>Flavobacteriales</taxon>
        <taxon>Flavobacteriaceae</taxon>
        <taxon>Flavobacterium</taxon>
    </lineage>
</organism>
<feature type="signal peptide" evidence="1">
    <location>
        <begin position="1"/>
        <end position="18"/>
    </location>
</feature>
<reference evidence="3 4" key="1">
    <citation type="submission" date="2023-05" db="EMBL/GenBank/DDBJ databases">
        <title>Adaptations of aquatic viruses from atmosphere-close ecosystems of the Central Arctic Ocean.</title>
        <authorList>
            <person name="Rahlff J."/>
            <person name="Holmfeldt K."/>
        </authorList>
    </citation>
    <scope>NUCLEOTIDE SEQUENCE [LARGE SCALE GENOMIC DNA]</scope>
    <source>
        <strain evidence="3 4">Arc14</strain>
    </source>
</reference>
<evidence type="ECO:0000313" key="4">
    <source>
        <dbReference type="Proteomes" id="UP001568894"/>
    </source>
</evidence>
<dbReference type="InterPro" id="IPR031345">
    <property type="entry name" value="T9SS_Plug_N"/>
</dbReference>
<feature type="chain" id="PRO_5046711623" evidence="1">
    <location>
        <begin position="19"/>
        <end position="416"/>
    </location>
</feature>
<protein>
    <submittedName>
        <fullName evidence="3">DUF5103 domain-containing protein</fullName>
    </submittedName>
</protein>
<feature type="domain" description="Type 9 secretion system plug protein N-terminal" evidence="2">
    <location>
        <begin position="30"/>
        <end position="151"/>
    </location>
</feature>
<dbReference type="Proteomes" id="UP001568894">
    <property type="component" value="Unassembled WGS sequence"/>
</dbReference>
<accession>A0ABV4KC71</accession>
<evidence type="ECO:0000313" key="3">
    <source>
        <dbReference type="EMBL" id="MEZ7515257.1"/>
    </source>
</evidence>
<comment type="caution">
    <text evidence="3">The sequence shown here is derived from an EMBL/GenBank/DDBJ whole genome shotgun (WGS) entry which is preliminary data.</text>
</comment>
<name>A0ABV4KC71_9FLAO</name>
<evidence type="ECO:0000256" key="1">
    <source>
        <dbReference type="SAM" id="SignalP"/>
    </source>
</evidence>
<sequence length="416" mass="47930">MKKSITFTLICLVQFCFAQVKETLITPVNIKTVSFTQNNVNAVPIFVLGSGFQLQFDDLFGNEADYYYEIIHCDYNWHPTQIPKAEYLEGFDNQRIQTYSNSFNTLQLYSHYTLSLPNQNTLGLKLSGNYIITILNDAREAIFSRKFILYEEAVKIPMQIKRARTTANLPLKHNVDFSVNSTELTFQNPLKNVKVMLLQNGKFDTAIKNIVPQYTLGNDLVYKYDTETQFWAGNEFLFFENKDIRASGNNVAIIDANTAVYGSHLFTHNARASFPYSFTQDVNGNFLVNNINGSDNTVEADYAWVYFTLSAPSFRLDKDIYITGMFNNYALSEEYKMEYNEKKGLYEKALLIKQGFTNYEYTIADKKGFIDFENAIDGNFYQTENNYTVLVYYKENTGRYDRVIGKADLNSINIVN</sequence>
<dbReference type="EMBL" id="JASMRN010000005">
    <property type="protein sequence ID" value="MEZ7515257.1"/>
    <property type="molecule type" value="Genomic_DNA"/>
</dbReference>
<dbReference type="Pfam" id="PF17116">
    <property type="entry name" value="T9SS_plug_1st"/>
    <property type="match status" value="1"/>
</dbReference>
<keyword evidence="1" id="KW-0732">Signal</keyword>